<dbReference type="Proteomes" id="UP000814176">
    <property type="component" value="Unassembled WGS sequence"/>
</dbReference>
<evidence type="ECO:0000256" key="1">
    <source>
        <dbReference type="SAM" id="SignalP"/>
    </source>
</evidence>
<gene>
    <name evidence="2" type="ORF">C8Q71DRAFT_728913</name>
</gene>
<feature type="signal peptide" evidence="1">
    <location>
        <begin position="1"/>
        <end position="27"/>
    </location>
</feature>
<name>A0ABQ8KWG2_9APHY</name>
<evidence type="ECO:0000313" key="3">
    <source>
        <dbReference type="Proteomes" id="UP000814176"/>
    </source>
</evidence>
<protein>
    <submittedName>
        <fullName evidence="2">Uncharacterized protein</fullName>
    </submittedName>
</protein>
<dbReference type="RefSeq" id="XP_047784361.1">
    <property type="nucleotide sequence ID" value="XM_047921998.1"/>
</dbReference>
<reference evidence="2 3" key="1">
    <citation type="journal article" date="2021" name="Environ. Microbiol.">
        <title>Gene family expansions and transcriptome signatures uncover fungal adaptations to wood decay.</title>
        <authorList>
            <person name="Hage H."/>
            <person name="Miyauchi S."/>
            <person name="Viragh M."/>
            <person name="Drula E."/>
            <person name="Min B."/>
            <person name="Chaduli D."/>
            <person name="Navarro D."/>
            <person name="Favel A."/>
            <person name="Norest M."/>
            <person name="Lesage-Meessen L."/>
            <person name="Balint B."/>
            <person name="Merenyi Z."/>
            <person name="de Eugenio L."/>
            <person name="Morin E."/>
            <person name="Martinez A.T."/>
            <person name="Baldrian P."/>
            <person name="Stursova M."/>
            <person name="Martinez M.J."/>
            <person name="Novotny C."/>
            <person name="Magnuson J.K."/>
            <person name="Spatafora J.W."/>
            <person name="Maurice S."/>
            <person name="Pangilinan J."/>
            <person name="Andreopoulos W."/>
            <person name="LaButti K."/>
            <person name="Hundley H."/>
            <person name="Na H."/>
            <person name="Kuo A."/>
            <person name="Barry K."/>
            <person name="Lipzen A."/>
            <person name="Henrissat B."/>
            <person name="Riley R."/>
            <person name="Ahrendt S."/>
            <person name="Nagy L.G."/>
            <person name="Grigoriev I.V."/>
            <person name="Martin F."/>
            <person name="Rosso M.N."/>
        </authorList>
    </citation>
    <scope>NUCLEOTIDE SEQUENCE [LARGE SCALE GENOMIC DNA]</scope>
    <source>
        <strain evidence="2 3">CIRM-BRFM 1785</strain>
    </source>
</reference>
<organism evidence="2 3">
    <name type="scientific">Rhodofomes roseus</name>
    <dbReference type="NCBI Taxonomy" id="34475"/>
    <lineage>
        <taxon>Eukaryota</taxon>
        <taxon>Fungi</taxon>
        <taxon>Dikarya</taxon>
        <taxon>Basidiomycota</taxon>
        <taxon>Agaricomycotina</taxon>
        <taxon>Agaricomycetes</taxon>
        <taxon>Polyporales</taxon>
        <taxon>Rhodofomes</taxon>
    </lineage>
</organism>
<comment type="caution">
    <text evidence="2">The sequence shown here is derived from an EMBL/GenBank/DDBJ whole genome shotgun (WGS) entry which is preliminary data.</text>
</comment>
<accession>A0ABQ8KWG2</accession>
<dbReference type="GeneID" id="72002730"/>
<proteinExistence type="predicted"/>
<keyword evidence="3" id="KW-1185">Reference proteome</keyword>
<feature type="chain" id="PRO_5047323494" evidence="1">
    <location>
        <begin position="28"/>
        <end position="101"/>
    </location>
</feature>
<dbReference type="EMBL" id="JADCUA010000001">
    <property type="protein sequence ID" value="KAH9843551.1"/>
    <property type="molecule type" value="Genomic_DNA"/>
</dbReference>
<sequence>MLLFRSVFIGSPVALAFVAGLAPSVSAAPWWPMHYVMEALPPDTPQSAVTPDASNIASAGATMSSGDLDTMQQTSGASVVHRTGATGVLVGSAFAALYLTF</sequence>
<evidence type="ECO:0000313" key="2">
    <source>
        <dbReference type="EMBL" id="KAH9843551.1"/>
    </source>
</evidence>
<keyword evidence="1" id="KW-0732">Signal</keyword>